<dbReference type="OrthoDB" id="332213at2759"/>
<protein>
    <recommendedName>
        <fullName evidence="3">B box-type domain-containing protein</fullName>
    </recommendedName>
</protein>
<dbReference type="EMBL" id="HG670386">
    <property type="protein sequence ID" value="CDI76444.1"/>
    <property type="molecule type" value="Genomic_DNA"/>
</dbReference>
<dbReference type="InterPro" id="IPR000315">
    <property type="entry name" value="Znf_B-box"/>
</dbReference>
<dbReference type="Gene3D" id="3.30.160.60">
    <property type="entry name" value="Classic Zinc Finger"/>
    <property type="match status" value="1"/>
</dbReference>
<evidence type="ECO:0000256" key="2">
    <source>
        <dbReference type="SAM" id="MobiDB-lite"/>
    </source>
</evidence>
<dbReference type="AlphaFoldDB" id="U6GCY0"/>
<sequence>MQLRAPVFPEAAQRAAALLQHVREDEREDPAAAAAAATTAAGPSTATAAAAAAEAAAAAAEPTTWRFGPQPLQPLRRIKETAALGDALDRDRETNKQIKQRDAEQLPCALPPQSLQPAAPHSNTERRSCMRCWVAAAPLYCSSCSKFLCGACAAIIHVSPSKETHKVGTAARAQVVDIPRSKTLQLQQQQSSFSLATKPSQVRGMQCPRHANEPARYACLDCKYSLC</sequence>
<dbReference type="Proteomes" id="UP000018050">
    <property type="component" value="Unassembled WGS sequence"/>
</dbReference>
<reference evidence="4" key="1">
    <citation type="submission" date="2013-10" db="EMBL/GenBank/DDBJ databases">
        <title>Genomic analysis of the causative agents of coccidiosis in chickens.</title>
        <authorList>
            <person name="Reid A.J."/>
            <person name="Blake D."/>
            <person name="Billington K."/>
            <person name="Browne H."/>
            <person name="Dunn M."/>
            <person name="Hung S."/>
            <person name="Kawahara F."/>
            <person name="Miranda-Saavedra D."/>
            <person name="Mourier T."/>
            <person name="Nagra H."/>
            <person name="Otto T.D."/>
            <person name="Rawlings N."/>
            <person name="Sanchez A."/>
            <person name="Sanders M."/>
            <person name="Subramaniam C."/>
            <person name="Tay Y."/>
            <person name="Dear P."/>
            <person name="Doerig C."/>
            <person name="Gruber A."/>
            <person name="Parkinson J."/>
            <person name="Shirley M."/>
            <person name="Wan K.L."/>
            <person name="Berriman M."/>
            <person name="Tomley F."/>
            <person name="Pain A."/>
        </authorList>
    </citation>
    <scope>NUCLEOTIDE SEQUENCE</scope>
    <source>
        <strain evidence="4">Houghton</strain>
    </source>
</reference>
<feature type="region of interest" description="Disordered" evidence="2">
    <location>
        <begin position="83"/>
        <end position="122"/>
    </location>
</feature>
<feature type="compositionally biased region" description="Low complexity" evidence="2">
    <location>
        <begin position="105"/>
        <end position="120"/>
    </location>
</feature>
<gene>
    <name evidence="4" type="ORF">EAH_00017930</name>
</gene>
<evidence type="ECO:0000313" key="4">
    <source>
        <dbReference type="EMBL" id="CDI76444.1"/>
    </source>
</evidence>
<reference evidence="4" key="2">
    <citation type="submission" date="2013-10" db="EMBL/GenBank/DDBJ databases">
        <authorList>
            <person name="Aslett M."/>
        </authorList>
    </citation>
    <scope>NUCLEOTIDE SEQUENCE</scope>
    <source>
        <strain evidence="4">Houghton</strain>
    </source>
</reference>
<dbReference type="GO" id="GO:0008270">
    <property type="term" value="F:zinc ion binding"/>
    <property type="evidence" value="ECO:0007669"/>
    <property type="project" value="UniProtKB-KW"/>
</dbReference>
<feature type="compositionally biased region" description="Low complexity" evidence="2">
    <location>
        <begin position="31"/>
        <end position="44"/>
    </location>
</feature>
<dbReference type="VEuPathDB" id="ToxoDB:EAH_00017930"/>
<dbReference type="RefSeq" id="XP_013253014.1">
    <property type="nucleotide sequence ID" value="XM_013397560.1"/>
</dbReference>
<keyword evidence="5" id="KW-1185">Reference proteome</keyword>
<keyword evidence="1" id="KW-0479">Metal-binding</keyword>
<evidence type="ECO:0000259" key="3">
    <source>
        <dbReference type="PROSITE" id="PS50119"/>
    </source>
</evidence>
<keyword evidence="1" id="KW-0863">Zinc-finger</keyword>
<organism evidence="4 5">
    <name type="scientific">Eimeria acervulina</name>
    <name type="common">Coccidian parasite</name>
    <dbReference type="NCBI Taxonomy" id="5801"/>
    <lineage>
        <taxon>Eukaryota</taxon>
        <taxon>Sar</taxon>
        <taxon>Alveolata</taxon>
        <taxon>Apicomplexa</taxon>
        <taxon>Conoidasida</taxon>
        <taxon>Coccidia</taxon>
        <taxon>Eucoccidiorida</taxon>
        <taxon>Eimeriorina</taxon>
        <taxon>Eimeriidae</taxon>
        <taxon>Eimeria</taxon>
    </lineage>
</organism>
<feature type="region of interest" description="Disordered" evidence="2">
    <location>
        <begin position="23"/>
        <end position="44"/>
    </location>
</feature>
<dbReference type="CDD" id="cd19757">
    <property type="entry name" value="Bbox1"/>
    <property type="match status" value="1"/>
</dbReference>
<dbReference type="PROSITE" id="PS50119">
    <property type="entry name" value="ZF_BBOX"/>
    <property type="match status" value="1"/>
</dbReference>
<feature type="domain" description="B box-type" evidence="3">
    <location>
        <begin position="124"/>
        <end position="170"/>
    </location>
</feature>
<name>U6GCY0_EIMAC</name>
<evidence type="ECO:0000256" key="1">
    <source>
        <dbReference type="PROSITE-ProRule" id="PRU00024"/>
    </source>
</evidence>
<accession>U6GCY0</accession>
<evidence type="ECO:0000313" key="5">
    <source>
        <dbReference type="Proteomes" id="UP000018050"/>
    </source>
</evidence>
<feature type="compositionally biased region" description="Basic and acidic residues" evidence="2">
    <location>
        <begin position="87"/>
        <end position="104"/>
    </location>
</feature>
<dbReference type="GeneID" id="25269863"/>
<keyword evidence="1" id="KW-0862">Zinc</keyword>
<proteinExistence type="predicted"/>